<evidence type="ECO:0000313" key="5">
    <source>
        <dbReference type="Proteomes" id="UP000429607"/>
    </source>
</evidence>
<dbReference type="Gene3D" id="1.25.40.10">
    <property type="entry name" value="Tetratricopeptide repeat domain"/>
    <property type="match status" value="3"/>
</dbReference>
<dbReference type="PANTHER" id="PTHR47936:SF1">
    <property type="entry name" value="PENTATRICOPEPTIDE REPEAT-CONTAINING PROTEIN GUN1, CHLOROPLASTIC"/>
    <property type="match status" value="1"/>
</dbReference>
<protein>
    <recommendedName>
        <fullName evidence="7">Pentacotripeptide-repeat region of PRORP domain-containing protein</fullName>
    </recommendedName>
</protein>
<dbReference type="Proteomes" id="UP000434957">
    <property type="component" value="Unassembled WGS sequence"/>
</dbReference>
<reference evidence="3 5" key="1">
    <citation type="submission" date="2018-09" db="EMBL/GenBank/DDBJ databases">
        <title>Genomic investigation of the strawberry pathogen Phytophthora fragariae indicates pathogenicity is determined by transcriptional variation in three key races.</title>
        <authorList>
            <person name="Adams T.M."/>
            <person name="Armitage A.D."/>
            <person name="Sobczyk M.K."/>
            <person name="Bates H.J."/>
            <person name="Dunwell J.M."/>
            <person name="Nellist C.F."/>
            <person name="Harrison R.J."/>
        </authorList>
    </citation>
    <scope>NUCLEOTIDE SEQUENCE [LARGE SCALE GENOMIC DNA]</scope>
    <source>
        <strain evidence="3 5">SCRP249</strain>
        <strain evidence="4 6">SCRP333</strain>
    </source>
</reference>
<evidence type="ECO:0000313" key="4">
    <source>
        <dbReference type="EMBL" id="KAE9312240.1"/>
    </source>
</evidence>
<dbReference type="EMBL" id="QXFV01001680">
    <property type="protein sequence ID" value="KAE9000539.1"/>
    <property type="molecule type" value="Genomic_DNA"/>
</dbReference>
<keyword evidence="1" id="KW-0677">Repeat</keyword>
<sequence>MLAARRVGVGAWSPGGPRQLTPKLPPYVKSLLHLPPRPPARLRLFLAPRPDLQPLYVVPSRFFSKLRDPKALSANARARDNLRLQQRTPDDEDAVFQDTQAKDGATLSEVLEYALGKRVGEAPKAFNAAMAAASKEKQHAAVLRVSEALPGGHYKANPWKFLTALDAAVRLRQKKRVFEILDEVEASEVKDDNIYGRVVGAACITKQHELVCEILDYMLANGVDTTGAYVSAQRIAFKSGEYDFVLQLLRLMKTHGMDPTEQYKHQIRSLHKAGLHDRLQSVFEAMRKEGCVCDEKMYETAVNSAIRVKNRDLVMSILDDMQRDAGLPKTPTAVFSRAVGVAVLTNQPQLVLDVFDFIARTDMDASTAYVTAIRTAFKSKQYDFVFDILRKMTDNGVDASELYSHVVMSFNELECYDQVLRAFKGMRECGYEEGEGIVTTAVEAAIKLERHDDVMAICNHDGRQYTSALVAAVRLKQKKRVFEILDEVKSNEVEDDNMYGRAVGASCRTKQHDLVCEILDYMHAGKRRRLY</sequence>
<evidence type="ECO:0000313" key="6">
    <source>
        <dbReference type="Proteomes" id="UP000434957"/>
    </source>
</evidence>
<evidence type="ECO:0000256" key="1">
    <source>
        <dbReference type="ARBA" id="ARBA00022737"/>
    </source>
</evidence>
<dbReference type="AlphaFoldDB" id="A0A6A3K066"/>
<gene>
    <name evidence="3" type="ORF">PR001_g18762</name>
    <name evidence="4" type="ORF">PR003_g19816</name>
</gene>
<keyword evidence="6" id="KW-1185">Reference proteome</keyword>
<evidence type="ECO:0000256" key="2">
    <source>
        <dbReference type="SAM" id="MobiDB-lite"/>
    </source>
</evidence>
<dbReference type="PANTHER" id="PTHR47936">
    <property type="entry name" value="PPR_LONG DOMAIN-CONTAINING PROTEIN"/>
    <property type="match status" value="1"/>
</dbReference>
<comment type="caution">
    <text evidence="3">The sequence shown here is derived from an EMBL/GenBank/DDBJ whole genome shotgun (WGS) entry which is preliminary data.</text>
</comment>
<dbReference type="InterPro" id="IPR011990">
    <property type="entry name" value="TPR-like_helical_dom_sf"/>
</dbReference>
<accession>A0A6A3K066</accession>
<feature type="region of interest" description="Disordered" evidence="2">
    <location>
        <begin position="1"/>
        <end position="20"/>
    </location>
</feature>
<evidence type="ECO:0000313" key="3">
    <source>
        <dbReference type="EMBL" id="KAE9000539.1"/>
    </source>
</evidence>
<proteinExistence type="predicted"/>
<organism evidence="3 5">
    <name type="scientific">Phytophthora rubi</name>
    <dbReference type="NCBI Taxonomy" id="129364"/>
    <lineage>
        <taxon>Eukaryota</taxon>
        <taxon>Sar</taxon>
        <taxon>Stramenopiles</taxon>
        <taxon>Oomycota</taxon>
        <taxon>Peronosporomycetes</taxon>
        <taxon>Peronosporales</taxon>
        <taxon>Peronosporaceae</taxon>
        <taxon>Phytophthora</taxon>
    </lineage>
</organism>
<dbReference type="Proteomes" id="UP000429607">
    <property type="component" value="Unassembled WGS sequence"/>
</dbReference>
<evidence type="ECO:0008006" key="7">
    <source>
        <dbReference type="Google" id="ProtNLM"/>
    </source>
</evidence>
<name>A0A6A3K066_9STRA</name>
<dbReference type="EMBL" id="QXFT01001702">
    <property type="protein sequence ID" value="KAE9312240.1"/>
    <property type="molecule type" value="Genomic_DNA"/>
</dbReference>